<comment type="catalytic activity">
    <reaction evidence="1 7">
        <text>3-hydroxypyruvate = 2-hydroxy-3-oxopropanoate</text>
        <dbReference type="Rhea" id="RHEA:11952"/>
        <dbReference type="ChEBI" id="CHEBI:17180"/>
        <dbReference type="ChEBI" id="CHEBI:57978"/>
        <dbReference type="EC" id="5.3.1.22"/>
    </reaction>
</comment>
<dbReference type="GO" id="GO:0008903">
    <property type="term" value="F:hydroxypyruvate isomerase activity"/>
    <property type="evidence" value="ECO:0007669"/>
    <property type="project" value="UniProtKB-EC"/>
</dbReference>
<evidence type="ECO:0000256" key="8">
    <source>
        <dbReference type="PIRSR" id="PIRSR006241-50"/>
    </source>
</evidence>
<name>A0A0L8G4G6_OCTBM</name>
<proteinExistence type="inferred from homology"/>
<dbReference type="KEGG" id="obi:106879198"/>
<dbReference type="GO" id="GO:0046487">
    <property type="term" value="P:glyoxylate metabolic process"/>
    <property type="evidence" value="ECO:0007669"/>
    <property type="project" value="TreeGrafter"/>
</dbReference>
<evidence type="ECO:0000256" key="6">
    <source>
        <dbReference type="ARBA" id="ARBA00023235"/>
    </source>
</evidence>
<dbReference type="FunFam" id="3.20.20.150:FF:000007">
    <property type="entry name" value="Hydroxypyruvate isomerase"/>
    <property type="match status" value="1"/>
</dbReference>
<gene>
    <name evidence="10" type="ORF">OCBIM_22000266mg</name>
</gene>
<dbReference type="PANTHER" id="PTHR43489:SF6">
    <property type="entry name" value="HYDROXYPYRUVATE ISOMERASE-RELATED"/>
    <property type="match status" value="1"/>
</dbReference>
<evidence type="ECO:0000256" key="1">
    <source>
        <dbReference type="ARBA" id="ARBA00000476"/>
    </source>
</evidence>
<dbReference type="Gene3D" id="3.20.20.150">
    <property type="entry name" value="Divalent-metal-dependent TIM barrel enzymes"/>
    <property type="match status" value="1"/>
</dbReference>
<comment type="function">
    <text evidence="2 7">Catalyzes the reversible isomerization between hydroxypyruvate and 2-hydroxy-3-oxopropanoate (also termed tartronate semialdehyde).</text>
</comment>
<reference evidence="10" key="1">
    <citation type="submission" date="2015-07" db="EMBL/GenBank/DDBJ databases">
        <title>MeaNS - Measles Nucleotide Surveillance Program.</title>
        <authorList>
            <person name="Tran T."/>
            <person name="Druce J."/>
        </authorList>
    </citation>
    <scope>NUCLEOTIDE SEQUENCE</scope>
    <source>
        <strain evidence="10">UCB-OBI-ISO-001</strain>
        <tissue evidence="10">Gonad</tissue>
    </source>
</reference>
<dbReference type="Pfam" id="PF01261">
    <property type="entry name" value="AP_endonuc_2"/>
    <property type="match status" value="1"/>
</dbReference>
<evidence type="ECO:0000313" key="10">
    <source>
        <dbReference type="EMBL" id="KOF71926.1"/>
    </source>
</evidence>
<dbReference type="InterPro" id="IPR026040">
    <property type="entry name" value="HyI-like"/>
</dbReference>
<sequence length="265" mass="30165">MSKLKLAANLSMLFTDLPNLSDRFLAAKEAGFRYTECAFPYSEDISVLKAAKEKSGVEHVLINSWPGDLANGQLGIAALTNERKTFHDKLELTIEYAKALDCKRVHIMAAKLPKYSDSAIEETFMDNLRYAADRLMKEQIMGLIEPINSRLSVPKYFLDDPHKALKYVKVLDHPNLKLQFDFFHVQIMDGNLTANFKDFLPYIGHIQISQVPNRGEPNTDGEINYNYIFKMLQSSNYNGYIGLEYNPVGNTRDGLSWIQQMGLQL</sequence>
<dbReference type="PANTHER" id="PTHR43489">
    <property type="entry name" value="ISOMERASE"/>
    <property type="match status" value="1"/>
</dbReference>
<protein>
    <recommendedName>
        <fullName evidence="5 7">Putative hydroxypyruvate isomerase</fullName>
        <ecNumber evidence="4 7">5.3.1.22</ecNumber>
    </recommendedName>
</protein>
<dbReference type="AlphaFoldDB" id="A0A0L8G4G6"/>
<evidence type="ECO:0000256" key="3">
    <source>
        <dbReference type="ARBA" id="ARBA00005962"/>
    </source>
</evidence>
<dbReference type="InterPro" id="IPR013022">
    <property type="entry name" value="Xyl_isomerase-like_TIM-brl"/>
</dbReference>
<dbReference type="STRING" id="37653.A0A0L8G4G6"/>
<evidence type="ECO:0000256" key="7">
    <source>
        <dbReference type="PIRNR" id="PIRNR006241"/>
    </source>
</evidence>
<organism evidence="10">
    <name type="scientific">Octopus bimaculoides</name>
    <name type="common">California two-spotted octopus</name>
    <dbReference type="NCBI Taxonomy" id="37653"/>
    <lineage>
        <taxon>Eukaryota</taxon>
        <taxon>Metazoa</taxon>
        <taxon>Spiralia</taxon>
        <taxon>Lophotrochozoa</taxon>
        <taxon>Mollusca</taxon>
        <taxon>Cephalopoda</taxon>
        <taxon>Coleoidea</taxon>
        <taxon>Octopodiformes</taxon>
        <taxon>Octopoda</taxon>
        <taxon>Incirrata</taxon>
        <taxon>Octopodidae</taxon>
        <taxon>Octopus</taxon>
    </lineage>
</organism>
<feature type="active site" description="Proton donor/acceptor" evidence="8">
    <location>
        <position position="244"/>
    </location>
</feature>
<dbReference type="OrthoDB" id="4214675at2759"/>
<accession>A0A0L8G4G6</accession>
<dbReference type="PIRSF" id="PIRSF006241">
    <property type="entry name" value="HyI"/>
    <property type="match status" value="1"/>
</dbReference>
<evidence type="ECO:0000256" key="4">
    <source>
        <dbReference type="ARBA" id="ARBA00012570"/>
    </source>
</evidence>
<dbReference type="OMA" id="CEYRPRA"/>
<dbReference type="EMBL" id="KQ423910">
    <property type="protein sequence ID" value="KOF71926.1"/>
    <property type="molecule type" value="Genomic_DNA"/>
</dbReference>
<dbReference type="EC" id="5.3.1.22" evidence="4 7"/>
<keyword evidence="6 7" id="KW-0413">Isomerase</keyword>
<evidence type="ECO:0000256" key="5">
    <source>
        <dbReference type="ARBA" id="ARBA00017985"/>
    </source>
</evidence>
<feature type="active site" description="Proton donor/acceptor" evidence="8">
    <location>
        <position position="145"/>
    </location>
</feature>
<dbReference type="InterPro" id="IPR050417">
    <property type="entry name" value="Sugar_Epim/Isomerase"/>
</dbReference>
<feature type="domain" description="Xylose isomerase-like TIM barrel" evidence="9">
    <location>
        <begin position="25"/>
        <end position="260"/>
    </location>
</feature>
<comment type="similarity">
    <text evidence="3 7">Belongs to the hyi family.</text>
</comment>
<evidence type="ECO:0000256" key="2">
    <source>
        <dbReference type="ARBA" id="ARBA00002968"/>
    </source>
</evidence>
<evidence type="ECO:0000259" key="9">
    <source>
        <dbReference type="Pfam" id="PF01261"/>
    </source>
</evidence>
<dbReference type="SUPFAM" id="SSF51658">
    <property type="entry name" value="Xylose isomerase-like"/>
    <property type="match status" value="1"/>
</dbReference>
<dbReference type="InterPro" id="IPR036237">
    <property type="entry name" value="Xyl_isomerase-like_sf"/>
</dbReference>